<dbReference type="EMBL" id="UINC01161290">
    <property type="protein sequence ID" value="SVD60390.1"/>
    <property type="molecule type" value="Genomic_DNA"/>
</dbReference>
<organism evidence="1">
    <name type="scientific">marine metagenome</name>
    <dbReference type="NCBI Taxonomy" id="408172"/>
    <lineage>
        <taxon>unclassified sequences</taxon>
        <taxon>metagenomes</taxon>
        <taxon>ecological metagenomes</taxon>
    </lineage>
</organism>
<dbReference type="AlphaFoldDB" id="A0A382WP84"/>
<reference evidence="1" key="1">
    <citation type="submission" date="2018-05" db="EMBL/GenBank/DDBJ databases">
        <authorList>
            <person name="Lanie J.A."/>
            <person name="Ng W.-L."/>
            <person name="Kazmierczak K.M."/>
            <person name="Andrzejewski T.M."/>
            <person name="Davidsen T.M."/>
            <person name="Wayne K.J."/>
            <person name="Tettelin H."/>
            <person name="Glass J.I."/>
            <person name="Rusch D."/>
            <person name="Podicherti R."/>
            <person name="Tsui H.-C.T."/>
            <person name="Winkler M.E."/>
        </authorList>
    </citation>
    <scope>NUCLEOTIDE SEQUENCE</scope>
</reference>
<evidence type="ECO:0000313" key="1">
    <source>
        <dbReference type="EMBL" id="SVD60390.1"/>
    </source>
</evidence>
<feature type="non-terminal residue" evidence="1">
    <location>
        <position position="34"/>
    </location>
</feature>
<proteinExistence type="predicted"/>
<name>A0A382WP84_9ZZZZ</name>
<gene>
    <name evidence="1" type="ORF">METZ01_LOCUS413244</name>
</gene>
<accession>A0A382WP84</accession>
<protein>
    <submittedName>
        <fullName evidence="1">Uncharacterized protein</fullName>
    </submittedName>
</protein>
<sequence length="34" mass="3425">MRLTGPLSLVAFLAALPSVCAAGTQSEQLGDPLP</sequence>